<dbReference type="Pfam" id="PF26573">
    <property type="entry name" value="TPR_Epg5_2"/>
    <property type="match status" value="1"/>
</dbReference>
<dbReference type="PANTHER" id="PTHR31139:SF4">
    <property type="entry name" value="ECTOPIC P GRANULES PROTEIN 5 HOMOLOG"/>
    <property type="match status" value="1"/>
</dbReference>
<evidence type="ECO:0000256" key="1">
    <source>
        <dbReference type="ARBA" id="ARBA00010948"/>
    </source>
</evidence>
<dbReference type="InterPro" id="IPR051436">
    <property type="entry name" value="Autophagy-related_EPG5"/>
</dbReference>
<dbReference type="Proteomes" id="UP000694388">
    <property type="component" value="Unplaced"/>
</dbReference>
<evidence type="ECO:0000259" key="4">
    <source>
        <dbReference type="Pfam" id="PF26573"/>
    </source>
</evidence>
<evidence type="ECO:0008006" key="7">
    <source>
        <dbReference type="Google" id="ProtNLM"/>
    </source>
</evidence>
<dbReference type="Pfam" id="PF26103">
    <property type="entry name" value="TPR_Epg5"/>
    <property type="match status" value="1"/>
</dbReference>
<dbReference type="InterPro" id="IPR058750">
    <property type="entry name" value="TPR_Epg5"/>
</dbReference>
<reference evidence="5" key="2">
    <citation type="submission" date="2025-09" db="UniProtKB">
        <authorList>
            <consortium name="Ensembl"/>
        </authorList>
    </citation>
    <scope>IDENTIFICATION</scope>
</reference>
<feature type="domain" description="Epg5-like central TPR repeats" evidence="3">
    <location>
        <begin position="785"/>
        <end position="1170"/>
    </location>
</feature>
<comment type="similarity">
    <text evidence="1">Belongs to the EPG5 family.</text>
</comment>
<evidence type="ECO:0000259" key="3">
    <source>
        <dbReference type="Pfam" id="PF26103"/>
    </source>
</evidence>
<dbReference type="GeneTree" id="ENSGT00390000007354"/>
<feature type="domain" description="Epg5-like TPR" evidence="4">
    <location>
        <begin position="326"/>
        <end position="531"/>
    </location>
</feature>
<dbReference type="GO" id="GO:0005737">
    <property type="term" value="C:cytoplasm"/>
    <property type="evidence" value="ECO:0007669"/>
    <property type="project" value="TreeGrafter"/>
</dbReference>
<evidence type="ECO:0000313" key="6">
    <source>
        <dbReference type="Proteomes" id="UP000694388"/>
    </source>
</evidence>
<dbReference type="Pfam" id="PF26106">
    <property type="entry name" value="TPR_Epg5_C"/>
    <property type="match status" value="1"/>
</dbReference>
<sequence length="1658" mass="186112">MHWGFDLDKATLVLDHATHIEVALLLIEAYQHALLGKPYAGLVNEGIKQVSYLGSLIRSTASPEQLFHSWAWGLAFKLRPQVLGPQSCTTKFVPDLKSDAELHHLLTAVEARIPLGCFLAFTITSIGYSVDKFCSDGIPLLALLVETRNKKAAILVLAQTLPLFYSCPSYLLKNQRFMQTMQMFLQHEGWTRQSDPGSNTSLLAAIIQTHIVKNAEPGGVGVAAVLDFWANLLTAGSVWHRDPQICHLLDHVCQAAFCYHMGDVLVKIFSQLHKISLGCHGDKGLISSLMSWVVTGNISPSFIEGDSNGKNVWLAWTALNAEALFEESSQLRKFVEMELQKDLRISADQALKVAQSRLKLQYVPTAQRLMIYRWLHQALATPLEHPLLPLIWQKFFLLYLHRPDKENGLPYGGAIGWRFFKSSVQKALLENAKERLGQIAEYHLKALKARPTTVCQDEPGAEDVDDFVVIFVSHDQHNRLFQIFRTFKCWLDYDDLQKTDPYPPSLPANFDSSRLVRVFNNEQDLWLEFVDMNALHEHSILAQEAWLSLWFASRVLNTAHNSPTTGLESVQTMVQSFLQDHKVQQSPLPFPNRHRAPLQPVSPACHLKADKLVCMDLQVLTHQAESAARREAQQATLDSDFLEYLPNLYFNKDSQVMLKLRCNQTEQLCTGPAKITLKFAEAHRDKHVAERLQVMGGEIERLQAEACNTPTHAVPAAAVHTENIITALINSHKNQHSSKVQEVGEMLFYLLTDFVTDETRRYPPTRQFLSSCIAILGQVFIAPVESCCSRLLETMLAKRCICTLLSPHFEPNVAPTHFPQMLNRVARCAATESGDTIFMLLTKFRVAQWLSSTQPPLVLRQKIVEDMHGALCSLGPKPTRAKEALFGLLCQQWQHVLTFQFPDLYGDSLKLLLNGCAEQILSPGCWNVLLNSLCLNPIASETSKPSSLDQPAPAKLSHAQVKETVKWLSTFFRSQRLDLNEALSFGLYPMWKPHLESLNNFYQFLTQSMIRVEADTLLNSKPERPALLAGVQSLYASLITLFEPWILPLEVDNKSSSCTYPWISNDVELAVMMVRLFTQCVGLIHELFKSVLPAVGPSPLRLLWSSYCRDITKVGVPEHILAVFHEQLKLLPWANLHLDIAALESIMLAEHEEWHSSVLFLGWLIGQMHWEEIIGAEFSPLHARSLLCVLLHVLAILAKESSLLESPDSGLDLLLSRARTFPWHNVDITTYKMVSDYVSAHYPANMVLCLPEEPRAQILHVLKAASGILAQHGTIAHKDAAEKSLIYLELMVKMLSQDLSHQSVAFVLTDMLESIQGMDILGLPPEAQFTVQANLLTELLSLLNQARPDQAKPLEKALGAWFDSHPCSPLVLPALSAAGRALASIQHLATMTEACIADFFIAHCQTIPTWEPVLATLRVPELTQEDFLQECVSRPAPLTLYAHVLQRRKEQPGVKGDALVLHQLMHWMQQAFPKTEQQESSMLLWWHVAQHLLSLQLQHNQLLPRGEGAHIMLGLVKVLLPLAEDKASGGILGAIGLGRRSPLSQRFRLAARCTLTYLMTRQLPDESLHLVPTSTLQLMPQAAQALSSLENLLSNKQYQEFQGVIEYVCWFIKEPKHTLHDANTLLASLVDMLYPKTVHLAVVCMRAEPTVLACQPQS</sequence>
<accession>A0A8C4NNN7</accession>
<dbReference type="GO" id="GO:0097352">
    <property type="term" value="P:autophagosome maturation"/>
    <property type="evidence" value="ECO:0007669"/>
    <property type="project" value="TreeGrafter"/>
</dbReference>
<name>A0A8C4NNN7_EPTBU</name>
<dbReference type="InterPro" id="IPR059030">
    <property type="entry name" value="TPR_Epg5_mid"/>
</dbReference>
<dbReference type="Ensembl" id="ENSEBUT00000007631.1">
    <property type="protein sequence ID" value="ENSEBUP00000007158.1"/>
    <property type="gene ID" value="ENSEBUG00000004691.1"/>
</dbReference>
<organism evidence="5 6">
    <name type="scientific">Eptatretus burgeri</name>
    <name type="common">Inshore hagfish</name>
    <dbReference type="NCBI Taxonomy" id="7764"/>
    <lineage>
        <taxon>Eukaryota</taxon>
        <taxon>Metazoa</taxon>
        <taxon>Chordata</taxon>
        <taxon>Craniata</taxon>
        <taxon>Vertebrata</taxon>
        <taxon>Cyclostomata</taxon>
        <taxon>Myxini</taxon>
        <taxon>Myxiniformes</taxon>
        <taxon>Myxinidae</taxon>
        <taxon>Eptatretinae</taxon>
        <taxon>Eptatretus</taxon>
    </lineage>
</organism>
<dbReference type="OMA" id="CCCNVAN"/>
<dbReference type="PANTHER" id="PTHR31139">
    <property type="entry name" value="ECTOPIC P GRANULES PROTEIN 5 HOMOLOG"/>
    <property type="match status" value="1"/>
</dbReference>
<keyword evidence="2" id="KW-0072">Autophagy</keyword>
<reference evidence="5" key="1">
    <citation type="submission" date="2025-08" db="UniProtKB">
        <authorList>
            <consortium name="Ensembl"/>
        </authorList>
    </citation>
    <scope>IDENTIFICATION</scope>
</reference>
<evidence type="ECO:0000313" key="5">
    <source>
        <dbReference type="Ensembl" id="ENSEBUP00000007158.1"/>
    </source>
</evidence>
<keyword evidence="6" id="KW-1185">Reference proteome</keyword>
<protein>
    <recommendedName>
        <fullName evidence="7">Ectopic P granules protein 5 homolog</fullName>
    </recommendedName>
</protein>
<evidence type="ECO:0000256" key="2">
    <source>
        <dbReference type="ARBA" id="ARBA00023006"/>
    </source>
</evidence>
<proteinExistence type="inferred from homology"/>